<dbReference type="PANTHER" id="PTHR23264:SF19">
    <property type="entry name" value="CYTOSOLIC FE-S CLUSTER ASSEMBLY FACTOR NUBP2"/>
    <property type="match status" value="1"/>
</dbReference>
<dbReference type="EMBL" id="VEPZ02000220">
    <property type="protein sequence ID" value="KAE8729681.1"/>
    <property type="molecule type" value="Genomic_DNA"/>
</dbReference>
<evidence type="ECO:0000256" key="1">
    <source>
        <dbReference type="ARBA" id="ARBA00022723"/>
    </source>
</evidence>
<keyword evidence="2" id="KW-0547">Nucleotide-binding</keyword>
<evidence type="ECO:0000256" key="2">
    <source>
        <dbReference type="ARBA" id="ARBA00022741"/>
    </source>
</evidence>
<reference evidence="6" key="1">
    <citation type="submission" date="2019-09" db="EMBL/GenBank/DDBJ databases">
        <title>Draft genome information of white flower Hibiscus syriacus.</title>
        <authorList>
            <person name="Kim Y.-M."/>
        </authorList>
    </citation>
    <scope>NUCLEOTIDE SEQUENCE [LARGE SCALE GENOMIC DNA]</scope>
    <source>
        <strain evidence="6">YM2019G1</strain>
    </source>
</reference>
<dbReference type="SUPFAM" id="SSF52540">
    <property type="entry name" value="P-loop containing nucleoside triphosphate hydrolases"/>
    <property type="match status" value="1"/>
</dbReference>
<gene>
    <name evidence="6" type="ORF">F3Y22_tig00003435pilonHSYRG00113</name>
</gene>
<dbReference type="Gene3D" id="3.40.50.300">
    <property type="entry name" value="P-loop containing nucleotide triphosphate hydrolases"/>
    <property type="match status" value="3"/>
</dbReference>
<dbReference type="GO" id="GO:0140663">
    <property type="term" value="F:ATP-dependent FeS chaperone activity"/>
    <property type="evidence" value="ECO:0007669"/>
    <property type="project" value="InterPro"/>
</dbReference>
<accession>A0A6A3CR52</accession>
<keyword evidence="4" id="KW-0408">Iron</keyword>
<dbReference type="GO" id="GO:0051536">
    <property type="term" value="F:iron-sulfur cluster binding"/>
    <property type="evidence" value="ECO:0007669"/>
    <property type="project" value="UniProtKB-KW"/>
</dbReference>
<keyword evidence="5" id="KW-0411">Iron-sulfur</keyword>
<evidence type="ECO:0000256" key="3">
    <source>
        <dbReference type="ARBA" id="ARBA00022840"/>
    </source>
</evidence>
<keyword evidence="7" id="KW-1185">Reference proteome</keyword>
<dbReference type="InterPro" id="IPR019591">
    <property type="entry name" value="Mrp/NBP35_ATP-bd"/>
</dbReference>
<evidence type="ECO:0000256" key="5">
    <source>
        <dbReference type="ARBA" id="ARBA00023014"/>
    </source>
</evidence>
<dbReference type="AlphaFoldDB" id="A0A6A3CR52"/>
<dbReference type="GO" id="GO:0016226">
    <property type="term" value="P:iron-sulfur cluster assembly"/>
    <property type="evidence" value="ECO:0007669"/>
    <property type="project" value="InterPro"/>
</dbReference>
<protein>
    <submittedName>
        <fullName evidence="6">Cytosolic Fe-S cluster assembly factor NBP35</fullName>
    </submittedName>
</protein>
<dbReference type="PANTHER" id="PTHR23264">
    <property type="entry name" value="NUCLEOTIDE-BINDING PROTEIN NBP35 YEAST -RELATED"/>
    <property type="match status" value="1"/>
</dbReference>
<organism evidence="6 7">
    <name type="scientific">Hibiscus syriacus</name>
    <name type="common">Rose of Sharon</name>
    <dbReference type="NCBI Taxonomy" id="106335"/>
    <lineage>
        <taxon>Eukaryota</taxon>
        <taxon>Viridiplantae</taxon>
        <taxon>Streptophyta</taxon>
        <taxon>Embryophyta</taxon>
        <taxon>Tracheophyta</taxon>
        <taxon>Spermatophyta</taxon>
        <taxon>Magnoliopsida</taxon>
        <taxon>eudicotyledons</taxon>
        <taxon>Gunneridae</taxon>
        <taxon>Pentapetalae</taxon>
        <taxon>rosids</taxon>
        <taxon>malvids</taxon>
        <taxon>Malvales</taxon>
        <taxon>Malvaceae</taxon>
        <taxon>Malvoideae</taxon>
        <taxon>Hibiscus</taxon>
    </lineage>
</organism>
<name>A0A6A3CR52_HIBSY</name>
<sequence>MTTVKHKILILSGKGGGCKSTFSAQLSFALAAKDFQVGLLDIDICGPRQQDAWVMSIGFLLPDSDETVIWRGPRKNRLIKQFLKDVYWGELDFLTGEHTDVTEKVIEYTREKAPELLDLIAASEVFDSSSGGAAKMCSEMGVPFLGKVPLDPQLCRAAEEGKSCFADPKCGVSTPALKIIIEKLVTNYWPNEMSVE</sequence>
<evidence type="ECO:0000256" key="4">
    <source>
        <dbReference type="ARBA" id="ARBA00023004"/>
    </source>
</evidence>
<dbReference type="Proteomes" id="UP000436088">
    <property type="component" value="Unassembled WGS sequence"/>
</dbReference>
<evidence type="ECO:0000313" key="6">
    <source>
        <dbReference type="EMBL" id="KAE8729681.1"/>
    </source>
</evidence>
<dbReference type="InterPro" id="IPR027417">
    <property type="entry name" value="P-loop_NTPase"/>
</dbReference>
<dbReference type="GO" id="GO:0005829">
    <property type="term" value="C:cytosol"/>
    <property type="evidence" value="ECO:0007669"/>
    <property type="project" value="TreeGrafter"/>
</dbReference>
<dbReference type="GO" id="GO:0046872">
    <property type="term" value="F:metal ion binding"/>
    <property type="evidence" value="ECO:0007669"/>
    <property type="project" value="UniProtKB-KW"/>
</dbReference>
<keyword evidence="3" id="KW-0067">ATP-binding</keyword>
<keyword evidence="1" id="KW-0479">Metal-binding</keyword>
<proteinExistence type="predicted"/>
<dbReference type="InterPro" id="IPR033756">
    <property type="entry name" value="YlxH/NBP35"/>
</dbReference>
<dbReference type="Pfam" id="PF10609">
    <property type="entry name" value="ParA"/>
    <property type="match status" value="3"/>
</dbReference>
<dbReference type="GO" id="GO:0005524">
    <property type="term" value="F:ATP binding"/>
    <property type="evidence" value="ECO:0007669"/>
    <property type="project" value="UniProtKB-KW"/>
</dbReference>
<comment type="caution">
    <text evidence="6">The sequence shown here is derived from an EMBL/GenBank/DDBJ whole genome shotgun (WGS) entry which is preliminary data.</text>
</comment>
<evidence type="ECO:0000313" key="7">
    <source>
        <dbReference type="Proteomes" id="UP000436088"/>
    </source>
</evidence>